<dbReference type="GO" id="GO:0004065">
    <property type="term" value="F:arylsulfatase activity"/>
    <property type="evidence" value="ECO:0007669"/>
    <property type="project" value="TreeGrafter"/>
</dbReference>
<evidence type="ECO:0000313" key="7">
    <source>
        <dbReference type="EMBL" id="AWX43653.1"/>
    </source>
</evidence>
<dbReference type="InterPro" id="IPR000917">
    <property type="entry name" value="Sulfatase_N"/>
</dbReference>
<evidence type="ECO:0000256" key="4">
    <source>
        <dbReference type="ARBA" id="ARBA00022837"/>
    </source>
</evidence>
<dbReference type="PANTHER" id="PTHR42693:SF53">
    <property type="entry name" value="ENDO-4-O-SULFATASE"/>
    <property type="match status" value="1"/>
</dbReference>
<gene>
    <name evidence="7" type="primary">arsA</name>
    <name evidence="7" type="ORF">HME9304_00644</name>
</gene>
<dbReference type="Gene3D" id="3.30.1120.10">
    <property type="match status" value="1"/>
</dbReference>
<feature type="chain" id="PRO_5016447132" evidence="5">
    <location>
        <begin position="25"/>
        <end position="513"/>
    </location>
</feature>
<keyword evidence="5" id="KW-0732">Signal</keyword>
<evidence type="ECO:0000313" key="8">
    <source>
        <dbReference type="Proteomes" id="UP000248536"/>
    </source>
</evidence>
<dbReference type="PROSITE" id="PS00149">
    <property type="entry name" value="SULFATASE_2"/>
    <property type="match status" value="1"/>
</dbReference>
<dbReference type="InterPro" id="IPR024607">
    <property type="entry name" value="Sulfatase_CS"/>
</dbReference>
<keyword evidence="3 7" id="KW-0378">Hydrolase</keyword>
<keyword evidence="4" id="KW-0106">Calcium</keyword>
<comment type="similarity">
    <text evidence="1">Belongs to the sulfatase family.</text>
</comment>
<proteinExistence type="inferred from homology"/>
<sequence>MKNKLCCIFVLQLLVLSFCSCEKAQTKNVESKPNIIFILADDLGYGDVSSYNEDSKIQTAHIDKLASEGVLFTDAHTSSAVCTPTRYGILTGRYNWRSTLKKHVLKGYSEALIASDRTTIAGFLKTNGYATAGIGKWHLGWDWADIEKGKDSVDFSKKIKNGPTTNGFDYWYGFNGSLDMPPYVWVENNQPTMVPTEFTIGAGRQAMWRKGLTSDDFVHEQILPDITKRSVDFINKNAHGDQPFFLYMPLPAPHTPILPTDQFKGKSGLENPYGDFVLMVDWVVGEIMGALEKQGIADNTIVVFTSDNGCSPRANFSQLATKNHDPSDEFRGHKADIFEGGHRVPFIVRWPSKIQSGKSNQLVCTTDFFATTVDILKSSLSDDTAEDSYSFLSSLGAESSFPKRESIVHHSINGSFAYRKGDYKAIFCPGSGGWSFPRPNDKAIDSLPKFQLYNLNNDIGEEHNLLNEQPELFEQYRKELSAIVSNGRSTEGEIQKNDGPETWPQLSWMIDQK</sequence>
<dbReference type="Gene3D" id="3.40.720.10">
    <property type="entry name" value="Alkaline Phosphatase, subunit A"/>
    <property type="match status" value="1"/>
</dbReference>
<keyword evidence="8" id="KW-1185">Reference proteome</keyword>
<dbReference type="RefSeq" id="WP_112377211.1">
    <property type="nucleotide sequence ID" value="NZ_CP030104.1"/>
</dbReference>
<dbReference type="SUPFAM" id="SSF53649">
    <property type="entry name" value="Alkaline phosphatase-like"/>
    <property type="match status" value="1"/>
</dbReference>
<dbReference type="CDD" id="cd16143">
    <property type="entry name" value="ARS_like"/>
    <property type="match status" value="1"/>
</dbReference>
<dbReference type="KEGG" id="spon:HME9304_00644"/>
<evidence type="ECO:0000256" key="3">
    <source>
        <dbReference type="ARBA" id="ARBA00022801"/>
    </source>
</evidence>
<reference evidence="7 8" key="1">
    <citation type="submission" date="2018-06" db="EMBL/GenBank/DDBJ databases">
        <title>Spongiibacterium sp. HME9304 Genome sequencing and assembly.</title>
        <authorList>
            <person name="Kang H."/>
            <person name="Kim H."/>
            <person name="Joh K."/>
        </authorList>
    </citation>
    <scope>NUCLEOTIDE SEQUENCE [LARGE SCALE GENOMIC DNA]</scope>
    <source>
        <strain evidence="7 8">HME9304</strain>
    </source>
</reference>
<dbReference type="PROSITE" id="PS51257">
    <property type="entry name" value="PROKAR_LIPOPROTEIN"/>
    <property type="match status" value="1"/>
</dbReference>
<name>A0A2Z4LPF3_9FLAO</name>
<dbReference type="GO" id="GO:0004098">
    <property type="term" value="F:cerebroside-sulfatase activity"/>
    <property type="evidence" value="ECO:0007669"/>
    <property type="project" value="UniProtKB-EC"/>
</dbReference>
<dbReference type="PANTHER" id="PTHR42693">
    <property type="entry name" value="ARYLSULFATASE FAMILY MEMBER"/>
    <property type="match status" value="1"/>
</dbReference>
<feature type="domain" description="Sulfatase N-terminal" evidence="6">
    <location>
        <begin position="33"/>
        <end position="376"/>
    </location>
</feature>
<dbReference type="AlphaFoldDB" id="A0A2Z4LPF3"/>
<keyword evidence="2" id="KW-0479">Metal-binding</keyword>
<evidence type="ECO:0000259" key="6">
    <source>
        <dbReference type="Pfam" id="PF00884"/>
    </source>
</evidence>
<organism evidence="7 8">
    <name type="scientific">Flagellimonas maritima</name>
    <dbReference type="NCBI Taxonomy" id="1383885"/>
    <lineage>
        <taxon>Bacteria</taxon>
        <taxon>Pseudomonadati</taxon>
        <taxon>Bacteroidota</taxon>
        <taxon>Flavobacteriia</taxon>
        <taxon>Flavobacteriales</taxon>
        <taxon>Flavobacteriaceae</taxon>
        <taxon>Flagellimonas</taxon>
    </lineage>
</organism>
<evidence type="ECO:0000256" key="1">
    <source>
        <dbReference type="ARBA" id="ARBA00008779"/>
    </source>
</evidence>
<dbReference type="InterPro" id="IPR017850">
    <property type="entry name" value="Alkaline_phosphatase_core_sf"/>
</dbReference>
<dbReference type="EMBL" id="CP030104">
    <property type="protein sequence ID" value="AWX43653.1"/>
    <property type="molecule type" value="Genomic_DNA"/>
</dbReference>
<dbReference type="PROSITE" id="PS00523">
    <property type="entry name" value="SULFATASE_1"/>
    <property type="match status" value="1"/>
</dbReference>
<dbReference type="Pfam" id="PF00884">
    <property type="entry name" value="Sulfatase"/>
    <property type="match status" value="1"/>
</dbReference>
<dbReference type="OrthoDB" id="9765065at2"/>
<dbReference type="Proteomes" id="UP000248536">
    <property type="component" value="Chromosome"/>
</dbReference>
<dbReference type="InterPro" id="IPR050738">
    <property type="entry name" value="Sulfatase"/>
</dbReference>
<dbReference type="GO" id="GO:0046872">
    <property type="term" value="F:metal ion binding"/>
    <property type="evidence" value="ECO:0007669"/>
    <property type="project" value="UniProtKB-KW"/>
</dbReference>
<accession>A0A2Z4LPF3</accession>
<evidence type="ECO:0000256" key="2">
    <source>
        <dbReference type="ARBA" id="ARBA00022723"/>
    </source>
</evidence>
<feature type="signal peptide" evidence="5">
    <location>
        <begin position="1"/>
        <end position="24"/>
    </location>
</feature>
<dbReference type="EC" id="3.1.6.8" evidence="7"/>
<protein>
    <submittedName>
        <fullName evidence="7">Cerebroside-sulfatase</fullName>
        <ecNumber evidence="7">3.1.6.8</ecNumber>
    </submittedName>
</protein>
<evidence type="ECO:0000256" key="5">
    <source>
        <dbReference type="SAM" id="SignalP"/>
    </source>
</evidence>